<sequence length="183" mass="20819">MAKFDSLSRSVFLNLLVCLCATTVHCNTRVKRYLTYPPNSAIVLTMSLLKIMPLGHGANSMTEFDLIHPLPDGTKQAVPSRNKHKRERRDLLQQLETILEEQEFGGRSCIQKAICEAGRLTVDANEDNLVKELFQLVFKPLENGPYVCRESLGQNCPFSPLNTVLAWTEHFRQQNLQITDNFQ</sequence>
<accession>A0A9P0A6H2</accession>
<dbReference type="PANTHER" id="PTHR21398">
    <property type="entry name" value="AGAP007094-PA"/>
    <property type="match status" value="1"/>
</dbReference>
<evidence type="ECO:0000313" key="3">
    <source>
        <dbReference type="Proteomes" id="UP001152759"/>
    </source>
</evidence>
<proteinExistence type="predicted"/>
<dbReference type="SMART" id="SM00718">
    <property type="entry name" value="DM4_12"/>
    <property type="match status" value="1"/>
</dbReference>
<evidence type="ECO:0000313" key="2">
    <source>
        <dbReference type="EMBL" id="CAH0385611.1"/>
    </source>
</evidence>
<dbReference type="Pfam" id="PF07841">
    <property type="entry name" value="DM4_12"/>
    <property type="match status" value="1"/>
</dbReference>
<gene>
    <name evidence="2" type="ORF">BEMITA_LOCUS4825</name>
</gene>
<dbReference type="InterPro" id="IPR006631">
    <property type="entry name" value="DM4_12"/>
</dbReference>
<dbReference type="Proteomes" id="UP001152759">
    <property type="component" value="Chromosome 2"/>
</dbReference>
<evidence type="ECO:0000256" key="1">
    <source>
        <dbReference type="SAM" id="SignalP"/>
    </source>
</evidence>
<name>A0A9P0A6H2_BEMTA</name>
<feature type="signal peptide" evidence="1">
    <location>
        <begin position="1"/>
        <end position="26"/>
    </location>
</feature>
<keyword evidence="3" id="KW-1185">Reference proteome</keyword>
<reference evidence="2" key="1">
    <citation type="submission" date="2021-12" db="EMBL/GenBank/DDBJ databases">
        <authorList>
            <person name="King R."/>
        </authorList>
    </citation>
    <scope>NUCLEOTIDE SEQUENCE</scope>
</reference>
<keyword evidence="1" id="KW-0732">Signal</keyword>
<dbReference type="EMBL" id="OU963863">
    <property type="protein sequence ID" value="CAH0385611.1"/>
    <property type="molecule type" value="Genomic_DNA"/>
</dbReference>
<dbReference type="PANTHER" id="PTHR21398:SF7">
    <property type="entry name" value="LP19941P"/>
    <property type="match status" value="1"/>
</dbReference>
<dbReference type="KEGG" id="btab:109039539"/>
<protein>
    <submittedName>
        <fullName evidence="2">Uncharacterized protein</fullName>
    </submittedName>
</protein>
<dbReference type="AlphaFoldDB" id="A0A9P0A6H2"/>
<organism evidence="2 3">
    <name type="scientific">Bemisia tabaci</name>
    <name type="common">Sweetpotato whitefly</name>
    <name type="synonym">Aleurodes tabaci</name>
    <dbReference type="NCBI Taxonomy" id="7038"/>
    <lineage>
        <taxon>Eukaryota</taxon>
        <taxon>Metazoa</taxon>
        <taxon>Ecdysozoa</taxon>
        <taxon>Arthropoda</taxon>
        <taxon>Hexapoda</taxon>
        <taxon>Insecta</taxon>
        <taxon>Pterygota</taxon>
        <taxon>Neoptera</taxon>
        <taxon>Paraneoptera</taxon>
        <taxon>Hemiptera</taxon>
        <taxon>Sternorrhyncha</taxon>
        <taxon>Aleyrodoidea</taxon>
        <taxon>Aleyrodidae</taxon>
        <taxon>Aleyrodinae</taxon>
        <taxon>Bemisia</taxon>
    </lineage>
</organism>
<feature type="chain" id="PRO_5040424260" evidence="1">
    <location>
        <begin position="27"/>
        <end position="183"/>
    </location>
</feature>